<dbReference type="Proteomes" id="UP000706891">
    <property type="component" value="Unassembled WGS sequence"/>
</dbReference>
<feature type="transmembrane region" description="Helical" evidence="1">
    <location>
        <begin position="102"/>
        <end position="123"/>
    </location>
</feature>
<feature type="transmembrane region" description="Helical" evidence="1">
    <location>
        <begin position="7"/>
        <end position="30"/>
    </location>
</feature>
<dbReference type="RefSeq" id="WP_021948012.1">
    <property type="nucleotide sequence ID" value="NZ_JACJJG010000118.1"/>
</dbReference>
<evidence type="ECO:0000313" key="3">
    <source>
        <dbReference type="Proteomes" id="UP000706891"/>
    </source>
</evidence>
<accession>A0A938WW13</accession>
<dbReference type="AlphaFoldDB" id="A0A938WW13"/>
<proteinExistence type="predicted"/>
<comment type="caution">
    <text evidence="2">The sequence shown here is derived from an EMBL/GenBank/DDBJ whole genome shotgun (WGS) entry which is preliminary data.</text>
</comment>
<feature type="transmembrane region" description="Helical" evidence="1">
    <location>
        <begin position="36"/>
        <end position="55"/>
    </location>
</feature>
<name>A0A938WW13_9BACT</name>
<organism evidence="2 3">
    <name type="scientific">Marseilla massiliensis</name>
    <dbReference type="NCBI Taxonomy" id="1841864"/>
    <lineage>
        <taxon>Bacteria</taxon>
        <taxon>Pseudomonadati</taxon>
        <taxon>Bacteroidota</taxon>
        <taxon>Bacteroidia</taxon>
        <taxon>Bacteroidales</taxon>
        <taxon>Prevotellaceae</taxon>
        <taxon>Marseilla</taxon>
    </lineage>
</organism>
<protein>
    <submittedName>
        <fullName evidence="2">Uncharacterized protein</fullName>
    </submittedName>
</protein>
<feature type="transmembrane region" description="Helical" evidence="1">
    <location>
        <begin position="67"/>
        <end position="90"/>
    </location>
</feature>
<sequence length="142" mass="16166">MKQLSKLQSIVMLAGAFCMVVGAGLYVVGIQAVTPWVFAVGAVSFAVIQMQQTYAGRNITIKRLRRIMTFGDILFILSALLMLENTYRFILPLFTTYLQNGYYQYVTYINNNWVILLLIAAVIEIYTTHRISNELDKEAKKL</sequence>
<keyword evidence="1" id="KW-1133">Transmembrane helix</keyword>
<keyword evidence="3" id="KW-1185">Reference proteome</keyword>
<keyword evidence="1" id="KW-0472">Membrane</keyword>
<reference evidence="2" key="1">
    <citation type="submission" date="2020-08" db="EMBL/GenBank/DDBJ databases">
        <authorList>
            <person name="Cejkova D."/>
            <person name="Kubasova T."/>
            <person name="Jahodarova E."/>
            <person name="Rychlik I."/>
        </authorList>
    </citation>
    <scope>NUCLEOTIDE SEQUENCE</scope>
    <source>
        <strain evidence="2">An824</strain>
    </source>
</reference>
<gene>
    <name evidence="2" type="ORF">H6A34_12670</name>
</gene>
<evidence type="ECO:0000313" key="2">
    <source>
        <dbReference type="EMBL" id="MBM6674721.1"/>
    </source>
</evidence>
<evidence type="ECO:0000256" key="1">
    <source>
        <dbReference type="SAM" id="Phobius"/>
    </source>
</evidence>
<reference evidence="2" key="2">
    <citation type="journal article" date="2021" name="Sci. Rep.">
        <title>The distribution of antibiotic resistance genes in chicken gut microbiota commensals.</title>
        <authorList>
            <person name="Juricova H."/>
            <person name="Matiasovicova J."/>
            <person name="Kubasova T."/>
            <person name="Cejkova D."/>
            <person name="Rychlik I."/>
        </authorList>
    </citation>
    <scope>NUCLEOTIDE SEQUENCE</scope>
    <source>
        <strain evidence="2">An824</strain>
    </source>
</reference>
<keyword evidence="1" id="KW-0812">Transmembrane</keyword>
<dbReference type="EMBL" id="JACJJG010000118">
    <property type="protein sequence ID" value="MBM6674721.1"/>
    <property type="molecule type" value="Genomic_DNA"/>
</dbReference>